<dbReference type="SUPFAM" id="SSF49452">
    <property type="entry name" value="Starch-binding domain-like"/>
    <property type="match status" value="1"/>
</dbReference>
<keyword evidence="4" id="KW-1185">Reference proteome</keyword>
<name>A0A0G4EA35_VITBC</name>
<evidence type="ECO:0000259" key="2">
    <source>
        <dbReference type="PROSITE" id="PS51166"/>
    </source>
</evidence>
<dbReference type="InterPro" id="IPR002044">
    <property type="entry name" value="CBM20"/>
</dbReference>
<feature type="compositionally biased region" description="Polar residues" evidence="1">
    <location>
        <begin position="293"/>
        <end position="306"/>
    </location>
</feature>
<evidence type="ECO:0000256" key="1">
    <source>
        <dbReference type="SAM" id="MobiDB-lite"/>
    </source>
</evidence>
<dbReference type="AlphaFoldDB" id="A0A0G4EA35"/>
<dbReference type="InParanoid" id="A0A0G4EA35"/>
<dbReference type="VEuPathDB" id="CryptoDB:Vbra_20114"/>
<dbReference type="InterPro" id="IPR013784">
    <property type="entry name" value="Carb-bd-like_fold"/>
</dbReference>
<dbReference type="PROSITE" id="PS51166">
    <property type="entry name" value="CBM20"/>
    <property type="match status" value="1"/>
</dbReference>
<feature type="region of interest" description="Disordered" evidence="1">
    <location>
        <begin position="291"/>
        <end position="313"/>
    </location>
</feature>
<dbReference type="Gene3D" id="2.60.40.10">
    <property type="entry name" value="Immunoglobulins"/>
    <property type="match status" value="1"/>
</dbReference>
<protein>
    <recommendedName>
        <fullName evidence="2">CBM20 domain-containing protein</fullName>
    </recommendedName>
</protein>
<dbReference type="Pfam" id="PF00686">
    <property type="entry name" value="CBM_20"/>
    <property type="match status" value="1"/>
</dbReference>
<gene>
    <name evidence="3" type="ORF">Vbra_20114</name>
</gene>
<dbReference type="InterPro" id="IPR013783">
    <property type="entry name" value="Ig-like_fold"/>
</dbReference>
<dbReference type="EMBL" id="CDMY01000113">
    <property type="protein sequence ID" value="CEL92807.1"/>
    <property type="molecule type" value="Genomic_DNA"/>
</dbReference>
<organism evidence="3 4">
    <name type="scientific">Vitrella brassicaformis (strain CCMP3155)</name>
    <dbReference type="NCBI Taxonomy" id="1169540"/>
    <lineage>
        <taxon>Eukaryota</taxon>
        <taxon>Sar</taxon>
        <taxon>Alveolata</taxon>
        <taxon>Colpodellida</taxon>
        <taxon>Vitrellaceae</taxon>
        <taxon>Vitrella</taxon>
    </lineage>
</organism>
<feature type="compositionally biased region" description="Acidic residues" evidence="1">
    <location>
        <begin position="233"/>
        <end position="243"/>
    </location>
</feature>
<dbReference type="Proteomes" id="UP000041254">
    <property type="component" value="Unassembled WGS sequence"/>
</dbReference>
<feature type="domain" description="CBM20" evidence="2">
    <location>
        <begin position="10"/>
        <end position="129"/>
    </location>
</feature>
<feature type="compositionally biased region" description="Acidic residues" evidence="1">
    <location>
        <begin position="212"/>
        <end position="225"/>
    </location>
</feature>
<evidence type="ECO:0000313" key="3">
    <source>
        <dbReference type="EMBL" id="CEL92807.1"/>
    </source>
</evidence>
<feature type="region of interest" description="Disordered" evidence="1">
    <location>
        <begin position="176"/>
        <end position="243"/>
    </location>
</feature>
<proteinExistence type="predicted"/>
<accession>A0A0G4EA35</accession>
<sequence>MLAARSGQGGTEEGGAVVQFNVECGETVEGQQVFACEPHELGNLNGGDALNLANAVPLRTSSEVYPKWTSEPVVLKTVPQTGHFKYKYYKYDPNTEGHTWETTYGAVRQHRTMPVKMGHKTTQHDVWEVVQAKSTTYDELVRAVPKRAIEDDNESEGPKKRGRFEDEVAVAAAAVQTDTDHQASAHGIQAHEEAGVEEEEHWSLVLGPGAELDGEGGGDDQAEAEEASREGGGEGEGDEEEQNEIIEGWFNLRGEMREDGLLRGEGKGEEVLIGEPSVSYGLGMINLPPSEAAHSSTPSWRWQGQKPTRRGWSCSWGWSGRRRGAPL</sequence>
<dbReference type="GO" id="GO:2001070">
    <property type="term" value="F:starch binding"/>
    <property type="evidence" value="ECO:0007669"/>
    <property type="project" value="InterPro"/>
</dbReference>
<feature type="compositionally biased region" description="Basic and acidic residues" evidence="1">
    <location>
        <begin position="178"/>
        <end position="194"/>
    </location>
</feature>
<evidence type="ECO:0000313" key="4">
    <source>
        <dbReference type="Proteomes" id="UP000041254"/>
    </source>
</evidence>
<reference evidence="3 4" key="1">
    <citation type="submission" date="2014-11" db="EMBL/GenBank/DDBJ databases">
        <authorList>
            <person name="Zhu J."/>
            <person name="Qi W."/>
            <person name="Song R."/>
        </authorList>
    </citation>
    <scope>NUCLEOTIDE SEQUENCE [LARGE SCALE GENOMIC DNA]</scope>
</reference>